<proteinExistence type="predicted"/>
<comment type="caution">
    <text evidence="1">The sequence shown here is derived from an EMBL/GenBank/DDBJ whole genome shotgun (WGS) entry which is preliminary data.</text>
</comment>
<dbReference type="RefSeq" id="WP_216437720.1">
    <property type="nucleotide sequence ID" value="NZ_JAHLQF010000001.1"/>
</dbReference>
<gene>
    <name evidence="1" type="ORF">KQI86_03275</name>
</gene>
<reference evidence="1 2" key="1">
    <citation type="submission" date="2021-06" db="EMBL/GenBank/DDBJ databases">
        <authorList>
            <person name="Sun Q."/>
            <person name="Li D."/>
        </authorList>
    </citation>
    <scope>NUCLEOTIDE SEQUENCE [LARGE SCALE GENOMIC DNA]</scope>
    <source>
        <strain evidence="1 2">MSJ-11</strain>
    </source>
</reference>
<evidence type="ECO:0000313" key="1">
    <source>
        <dbReference type="EMBL" id="MBU5483334.1"/>
    </source>
</evidence>
<protein>
    <recommendedName>
        <fullName evidence="3">Restriction endonuclease type IV Mrr domain-containing protein</fullName>
    </recommendedName>
</protein>
<keyword evidence="2" id="KW-1185">Reference proteome</keyword>
<accession>A0ABS6EDQ2</accession>
<dbReference type="EMBL" id="JAHLQF010000001">
    <property type="protein sequence ID" value="MBU5483334.1"/>
    <property type="molecule type" value="Genomic_DNA"/>
</dbReference>
<organism evidence="1 2">
    <name type="scientific">Clostridium mobile</name>
    <dbReference type="NCBI Taxonomy" id="2841512"/>
    <lineage>
        <taxon>Bacteria</taxon>
        <taxon>Bacillati</taxon>
        <taxon>Bacillota</taxon>
        <taxon>Clostridia</taxon>
        <taxon>Eubacteriales</taxon>
        <taxon>Clostridiaceae</taxon>
        <taxon>Clostridium</taxon>
    </lineage>
</organism>
<evidence type="ECO:0008006" key="3">
    <source>
        <dbReference type="Google" id="ProtNLM"/>
    </source>
</evidence>
<evidence type="ECO:0000313" key="2">
    <source>
        <dbReference type="Proteomes" id="UP000726170"/>
    </source>
</evidence>
<name>A0ABS6EDQ2_9CLOT</name>
<dbReference type="Proteomes" id="UP000726170">
    <property type="component" value="Unassembled WGS sequence"/>
</dbReference>
<sequence>MSRDFRSLRDDFGYSGAREKFEHICTELIQSKFNNAHPVEVSQGDGGIDIFVGDFNNEIEIYQCKFFIDEIGNCQKKTNKRIV</sequence>